<keyword evidence="11" id="KW-1185">Reference proteome</keyword>
<proteinExistence type="inferred from homology"/>
<dbReference type="InterPro" id="IPR025857">
    <property type="entry name" value="MacB_PCD"/>
</dbReference>
<dbReference type="Proteomes" id="UP000503447">
    <property type="component" value="Chromosome"/>
</dbReference>
<evidence type="ECO:0000313" key="11">
    <source>
        <dbReference type="Proteomes" id="UP000503447"/>
    </source>
</evidence>
<dbReference type="GO" id="GO:0022857">
    <property type="term" value="F:transmembrane transporter activity"/>
    <property type="evidence" value="ECO:0007669"/>
    <property type="project" value="TreeGrafter"/>
</dbReference>
<evidence type="ECO:0000313" key="10">
    <source>
        <dbReference type="EMBL" id="QJW94237.1"/>
    </source>
</evidence>
<feature type="domain" description="MacB-like periplasmic core" evidence="9">
    <location>
        <begin position="39"/>
        <end position="228"/>
    </location>
</feature>
<dbReference type="Pfam" id="PF02687">
    <property type="entry name" value="FtsX"/>
    <property type="match status" value="1"/>
</dbReference>
<sequence>MLLLREPPTHCNNLSSLSMNPIQLIKFALGGLWRQKVRTALTLVGVTVGTCALAFSLALGLGLRAFIDTEFKSRDNFWRVLVRVEEPPPDEKTAPPEKITVIGNMSAERVARIREALIEKYQNSHAPRTPKLITPDDLRALAQLPGVAEVRTFRLGDGRLWADTADKPAAVSVTSGPLDDLAPRLLVGRLPDAPDADEVVVSEFALYQLGVRDDTELETVIGRPVRLDVGGVKNAQAAALARALMGHKPPDELTRGQIQALEKLTRALPQKIDQFDLSLAEKRELQKLLEPAPEPTQERAHESGKTASGTYRVCGVARLMTREDRKKTTPLDSWELTHADVFLPPATGDRLFGRLPWVKEGGFLSADVRVTPGGDLPGTVAAIEAMGFRTHSGAKWFAAAKREVTLIAAGLNLFAMIALFVAAVGITNTLVTSVIERTKEIGILRAVGATRGQVMALFLLEGAIIGSGGAALGLALARGLAAWGDDWVRGLIQGQMDGDRMLSTTIFVFPWWLWASSVCFAVGVTTLAALYPARRAAQIHPIEALRYG</sequence>
<feature type="transmembrane region" description="Helical" evidence="7">
    <location>
        <begin position="413"/>
        <end position="435"/>
    </location>
</feature>
<keyword evidence="4 7" id="KW-1133">Transmembrane helix</keyword>
<keyword evidence="5 7" id="KW-0472">Membrane</keyword>
<dbReference type="InterPro" id="IPR003838">
    <property type="entry name" value="ABC3_permease_C"/>
</dbReference>
<evidence type="ECO:0000256" key="1">
    <source>
        <dbReference type="ARBA" id="ARBA00004651"/>
    </source>
</evidence>
<comment type="subcellular location">
    <subcellularLocation>
        <location evidence="1">Cell membrane</location>
        <topology evidence="1">Multi-pass membrane protein</topology>
    </subcellularLocation>
</comment>
<evidence type="ECO:0000259" key="9">
    <source>
        <dbReference type="Pfam" id="PF12704"/>
    </source>
</evidence>
<dbReference type="KEGG" id="ftj:FTUN_1757"/>
<dbReference type="Pfam" id="PF12704">
    <property type="entry name" value="MacB_PCD"/>
    <property type="match status" value="1"/>
</dbReference>
<accession>A0A6M5YJJ2</accession>
<keyword evidence="3 7" id="KW-0812">Transmembrane</keyword>
<organism evidence="10 11">
    <name type="scientific">Frigoriglobus tundricola</name>
    <dbReference type="NCBI Taxonomy" id="2774151"/>
    <lineage>
        <taxon>Bacteria</taxon>
        <taxon>Pseudomonadati</taxon>
        <taxon>Planctomycetota</taxon>
        <taxon>Planctomycetia</taxon>
        <taxon>Gemmatales</taxon>
        <taxon>Gemmataceae</taxon>
        <taxon>Frigoriglobus</taxon>
    </lineage>
</organism>
<protein>
    <submittedName>
        <fullName evidence="10">Uncharacterized protein</fullName>
    </submittedName>
</protein>
<evidence type="ECO:0000256" key="7">
    <source>
        <dbReference type="SAM" id="Phobius"/>
    </source>
</evidence>
<feature type="transmembrane region" description="Helical" evidence="7">
    <location>
        <begin position="511"/>
        <end position="531"/>
    </location>
</feature>
<dbReference type="EMBL" id="CP053452">
    <property type="protein sequence ID" value="QJW94237.1"/>
    <property type="molecule type" value="Genomic_DNA"/>
</dbReference>
<comment type="similarity">
    <text evidence="6">Belongs to the ABC-4 integral membrane protein family.</text>
</comment>
<feature type="transmembrane region" description="Helical" evidence="7">
    <location>
        <begin position="40"/>
        <end position="67"/>
    </location>
</feature>
<keyword evidence="2" id="KW-1003">Cell membrane</keyword>
<name>A0A6M5YJJ2_9BACT</name>
<evidence type="ECO:0000256" key="4">
    <source>
        <dbReference type="ARBA" id="ARBA00022989"/>
    </source>
</evidence>
<dbReference type="AlphaFoldDB" id="A0A6M5YJJ2"/>
<dbReference type="PANTHER" id="PTHR30572:SF4">
    <property type="entry name" value="ABC TRANSPORTER PERMEASE YTRF"/>
    <property type="match status" value="1"/>
</dbReference>
<feature type="transmembrane region" description="Helical" evidence="7">
    <location>
        <begin position="456"/>
        <end position="477"/>
    </location>
</feature>
<evidence type="ECO:0000256" key="3">
    <source>
        <dbReference type="ARBA" id="ARBA00022692"/>
    </source>
</evidence>
<gene>
    <name evidence="10" type="ORF">FTUN_1757</name>
</gene>
<dbReference type="GO" id="GO:0005886">
    <property type="term" value="C:plasma membrane"/>
    <property type="evidence" value="ECO:0007669"/>
    <property type="project" value="UniProtKB-SubCell"/>
</dbReference>
<evidence type="ECO:0000256" key="5">
    <source>
        <dbReference type="ARBA" id="ARBA00023136"/>
    </source>
</evidence>
<dbReference type="PANTHER" id="PTHR30572">
    <property type="entry name" value="MEMBRANE COMPONENT OF TRANSPORTER-RELATED"/>
    <property type="match status" value="1"/>
</dbReference>
<evidence type="ECO:0000256" key="2">
    <source>
        <dbReference type="ARBA" id="ARBA00022475"/>
    </source>
</evidence>
<evidence type="ECO:0000259" key="8">
    <source>
        <dbReference type="Pfam" id="PF02687"/>
    </source>
</evidence>
<feature type="domain" description="ABC3 transporter permease C-terminal" evidence="8">
    <location>
        <begin position="413"/>
        <end position="541"/>
    </location>
</feature>
<reference evidence="11" key="1">
    <citation type="submission" date="2020-05" db="EMBL/GenBank/DDBJ databases">
        <title>Frigoriglobus tundricola gen. nov., sp. nov., a psychrotolerant cellulolytic planctomycete of the family Gemmataceae with two divergent copies of 16S rRNA gene.</title>
        <authorList>
            <person name="Kulichevskaya I.S."/>
            <person name="Ivanova A.A."/>
            <person name="Naumoff D.G."/>
            <person name="Beletsky A.V."/>
            <person name="Rijpstra W.I.C."/>
            <person name="Sinninghe Damste J.S."/>
            <person name="Mardanov A.V."/>
            <person name="Ravin N.V."/>
            <person name="Dedysh S.N."/>
        </authorList>
    </citation>
    <scope>NUCLEOTIDE SEQUENCE [LARGE SCALE GENOMIC DNA]</scope>
    <source>
        <strain evidence="11">PL17</strain>
    </source>
</reference>
<evidence type="ECO:0000256" key="6">
    <source>
        <dbReference type="ARBA" id="ARBA00038076"/>
    </source>
</evidence>
<dbReference type="InterPro" id="IPR050250">
    <property type="entry name" value="Macrolide_Exporter_MacB"/>
</dbReference>